<protein>
    <submittedName>
        <fullName evidence="8">Entericidin</fullName>
    </submittedName>
</protein>
<keyword evidence="9" id="KW-1185">Reference proteome</keyword>
<evidence type="ECO:0000256" key="3">
    <source>
        <dbReference type="ARBA" id="ARBA00022729"/>
    </source>
</evidence>
<organism evidence="8 9">
    <name type="scientific">Stenotrophomonas ginsengisoli</name>
    <dbReference type="NCBI Taxonomy" id="336566"/>
    <lineage>
        <taxon>Bacteria</taxon>
        <taxon>Pseudomonadati</taxon>
        <taxon>Pseudomonadota</taxon>
        <taxon>Gammaproteobacteria</taxon>
        <taxon>Lysobacterales</taxon>
        <taxon>Lysobacteraceae</taxon>
        <taxon>Stenotrophomonas</taxon>
    </lineage>
</organism>
<dbReference type="GO" id="GO:0016020">
    <property type="term" value="C:membrane"/>
    <property type="evidence" value="ECO:0007669"/>
    <property type="project" value="InterPro"/>
</dbReference>
<dbReference type="STRING" id="336566.ABB30_06005"/>
<evidence type="ECO:0000256" key="5">
    <source>
        <dbReference type="ARBA" id="ARBA00023139"/>
    </source>
</evidence>
<feature type="chain" id="PRO_5006395212" evidence="7">
    <location>
        <begin position="21"/>
        <end position="50"/>
    </location>
</feature>
<feature type="signal peptide" evidence="7">
    <location>
        <begin position="1"/>
        <end position="20"/>
    </location>
</feature>
<gene>
    <name evidence="8" type="ORF">ABB30_06005</name>
</gene>
<dbReference type="EMBL" id="LDJM01000014">
    <property type="protein sequence ID" value="KRG78015.1"/>
    <property type="molecule type" value="Genomic_DNA"/>
</dbReference>
<evidence type="ECO:0000256" key="2">
    <source>
        <dbReference type="ARBA" id="ARBA00022475"/>
    </source>
</evidence>
<sequence length="50" mass="5241">MKRVLILLALALFSAGTLSACNTMAGAGKDIQKAGDKIEDKAQDCKDGRC</sequence>
<comment type="similarity">
    <text evidence="1">Belongs to the EcnA/EcnB lipoprotein family.</text>
</comment>
<keyword evidence="5" id="KW-0564">Palmitate</keyword>
<evidence type="ECO:0000313" key="9">
    <source>
        <dbReference type="Proteomes" id="UP000050956"/>
    </source>
</evidence>
<keyword evidence="4" id="KW-0472">Membrane</keyword>
<dbReference type="InterPro" id="IPR012556">
    <property type="entry name" value="Entericidin"/>
</dbReference>
<dbReference type="RefSeq" id="WP_057637466.1">
    <property type="nucleotide sequence ID" value="NZ_LDJM01000014.1"/>
</dbReference>
<keyword evidence="2" id="KW-1003">Cell membrane</keyword>
<evidence type="ECO:0000256" key="1">
    <source>
        <dbReference type="ARBA" id="ARBA00010296"/>
    </source>
</evidence>
<keyword evidence="6" id="KW-0449">Lipoprotein</keyword>
<dbReference type="Proteomes" id="UP000050956">
    <property type="component" value="Unassembled WGS sequence"/>
</dbReference>
<accession>A0A0R0D733</accession>
<evidence type="ECO:0000256" key="4">
    <source>
        <dbReference type="ARBA" id="ARBA00023136"/>
    </source>
</evidence>
<name>A0A0R0D733_9GAMM</name>
<dbReference type="PATRIC" id="fig|336566.3.peg.542"/>
<dbReference type="OrthoDB" id="9181810at2"/>
<proteinExistence type="inferred from homology"/>
<evidence type="ECO:0000313" key="8">
    <source>
        <dbReference type="EMBL" id="KRG78015.1"/>
    </source>
</evidence>
<dbReference type="PROSITE" id="PS51257">
    <property type="entry name" value="PROKAR_LIPOPROTEIN"/>
    <property type="match status" value="1"/>
</dbReference>
<dbReference type="GO" id="GO:0009636">
    <property type="term" value="P:response to toxic substance"/>
    <property type="evidence" value="ECO:0007669"/>
    <property type="project" value="InterPro"/>
</dbReference>
<reference evidence="8 9" key="1">
    <citation type="submission" date="2015-05" db="EMBL/GenBank/DDBJ databases">
        <title>Genome sequencing and analysis of members of genus Stenotrophomonas.</title>
        <authorList>
            <person name="Patil P.P."/>
            <person name="Midha S."/>
            <person name="Patil P.B."/>
        </authorList>
    </citation>
    <scope>NUCLEOTIDE SEQUENCE [LARGE SCALE GENOMIC DNA]</scope>
    <source>
        <strain evidence="8 9">DSM 24757</strain>
    </source>
</reference>
<dbReference type="AlphaFoldDB" id="A0A0R0D733"/>
<comment type="caution">
    <text evidence="8">The sequence shown here is derived from an EMBL/GenBank/DDBJ whole genome shotgun (WGS) entry which is preliminary data.</text>
</comment>
<evidence type="ECO:0000256" key="7">
    <source>
        <dbReference type="SAM" id="SignalP"/>
    </source>
</evidence>
<keyword evidence="3 7" id="KW-0732">Signal</keyword>
<evidence type="ECO:0000256" key="6">
    <source>
        <dbReference type="ARBA" id="ARBA00023288"/>
    </source>
</evidence>
<dbReference type="Pfam" id="PF08085">
    <property type="entry name" value="Entericidin"/>
    <property type="match status" value="1"/>
</dbReference>